<name>A0A8J3TB21_9ACTN</name>
<protein>
    <submittedName>
        <fullName evidence="1">Uncharacterized protein</fullName>
    </submittedName>
</protein>
<comment type="caution">
    <text evidence="1">The sequence shown here is derived from an EMBL/GenBank/DDBJ whole genome shotgun (WGS) entry which is preliminary data.</text>
</comment>
<accession>A0A8J3TB21</accession>
<dbReference type="AlphaFoldDB" id="A0A8J3TB21"/>
<organism evidence="1 2">
    <name type="scientific">Planobispora takensis</name>
    <dbReference type="NCBI Taxonomy" id="1367882"/>
    <lineage>
        <taxon>Bacteria</taxon>
        <taxon>Bacillati</taxon>
        <taxon>Actinomycetota</taxon>
        <taxon>Actinomycetes</taxon>
        <taxon>Streptosporangiales</taxon>
        <taxon>Streptosporangiaceae</taxon>
        <taxon>Planobispora</taxon>
    </lineage>
</organism>
<evidence type="ECO:0000313" key="2">
    <source>
        <dbReference type="Proteomes" id="UP000634476"/>
    </source>
</evidence>
<reference evidence="1" key="1">
    <citation type="submission" date="2021-01" db="EMBL/GenBank/DDBJ databases">
        <title>Whole genome shotgun sequence of Planobispora takensis NBRC 109077.</title>
        <authorList>
            <person name="Komaki H."/>
            <person name="Tamura T."/>
        </authorList>
    </citation>
    <scope>NUCLEOTIDE SEQUENCE</scope>
    <source>
        <strain evidence="1">NBRC 109077</strain>
    </source>
</reference>
<keyword evidence="2" id="KW-1185">Reference proteome</keyword>
<proteinExistence type="predicted"/>
<sequence length="45" mass="4620">MGAPGLQVGFLQEIDYPSHTLAGLGQARLRAGVVSGVAQHGTDLM</sequence>
<dbReference type="Proteomes" id="UP000634476">
    <property type="component" value="Unassembled WGS sequence"/>
</dbReference>
<evidence type="ECO:0000313" key="1">
    <source>
        <dbReference type="EMBL" id="GII04129.1"/>
    </source>
</evidence>
<dbReference type="EMBL" id="BOOK01000046">
    <property type="protein sequence ID" value="GII04129.1"/>
    <property type="molecule type" value="Genomic_DNA"/>
</dbReference>
<gene>
    <name evidence="1" type="ORF">Pta02_61370</name>
</gene>